<dbReference type="Proteomes" id="UP000593567">
    <property type="component" value="Unassembled WGS sequence"/>
</dbReference>
<keyword evidence="3" id="KW-1185">Reference proteome</keyword>
<comment type="caution">
    <text evidence="2">The sequence shown here is derived from an EMBL/GenBank/DDBJ whole genome shotgun (WGS) entry which is preliminary data.</text>
</comment>
<name>A0A7J7J0M1_BUGNE</name>
<accession>A0A7J7J0M1</accession>
<dbReference type="EMBL" id="VXIV02003214">
    <property type="protein sequence ID" value="KAF6019729.1"/>
    <property type="molecule type" value="Genomic_DNA"/>
</dbReference>
<organism evidence="2 3">
    <name type="scientific">Bugula neritina</name>
    <name type="common">Brown bryozoan</name>
    <name type="synonym">Sertularia neritina</name>
    <dbReference type="NCBI Taxonomy" id="10212"/>
    <lineage>
        <taxon>Eukaryota</taxon>
        <taxon>Metazoa</taxon>
        <taxon>Spiralia</taxon>
        <taxon>Lophotrochozoa</taxon>
        <taxon>Bryozoa</taxon>
        <taxon>Gymnolaemata</taxon>
        <taxon>Cheilostomatida</taxon>
        <taxon>Flustrina</taxon>
        <taxon>Buguloidea</taxon>
        <taxon>Bugulidae</taxon>
        <taxon>Bugula</taxon>
    </lineage>
</organism>
<evidence type="ECO:0000313" key="2">
    <source>
        <dbReference type="EMBL" id="KAF6019729.1"/>
    </source>
</evidence>
<sequence>MKNRALFKNNSKVSFWKKSIGSQPSNKSYNNNSKIFGISPWVKDLPMMQMSSGTNCVTSNSPTSTSYAMENKWKTTS</sequence>
<evidence type="ECO:0000313" key="3">
    <source>
        <dbReference type="Proteomes" id="UP000593567"/>
    </source>
</evidence>
<feature type="region of interest" description="Disordered" evidence="1">
    <location>
        <begin position="53"/>
        <end position="77"/>
    </location>
</feature>
<evidence type="ECO:0000256" key="1">
    <source>
        <dbReference type="SAM" id="MobiDB-lite"/>
    </source>
</evidence>
<gene>
    <name evidence="2" type="ORF">EB796_021957</name>
</gene>
<dbReference type="AlphaFoldDB" id="A0A7J7J0M1"/>
<reference evidence="2" key="1">
    <citation type="submission" date="2020-06" db="EMBL/GenBank/DDBJ databases">
        <title>Draft genome of Bugula neritina, a colonial animal packing powerful symbionts and potential medicines.</title>
        <authorList>
            <person name="Rayko M."/>
        </authorList>
    </citation>
    <scope>NUCLEOTIDE SEQUENCE [LARGE SCALE GENOMIC DNA]</scope>
    <source>
        <strain evidence="2">Kwan_BN1</strain>
    </source>
</reference>
<proteinExistence type="predicted"/>
<protein>
    <submittedName>
        <fullName evidence="2">Uncharacterized protein</fullName>
    </submittedName>
</protein>